<dbReference type="EMBL" id="CP144099">
    <property type="protein sequence ID" value="WWC86609.1"/>
    <property type="molecule type" value="Genomic_DNA"/>
</dbReference>
<dbReference type="GeneID" id="91092158"/>
<protein>
    <submittedName>
        <fullName evidence="1">Uncharacterized protein</fullName>
    </submittedName>
</protein>
<name>A0AAX4JMJ5_9TREE</name>
<dbReference type="Proteomes" id="UP001355207">
    <property type="component" value="Chromosome 2"/>
</dbReference>
<dbReference type="RefSeq" id="XP_066073372.1">
    <property type="nucleotide sequence ID" value="XM_066217275.1"/>
</dbReference>
<proteinExistence type="predicted"/>
<accession>A0AAX4JMJ5</accession>
<dbReference type="InterPro" id="IPR022235">
    <property type="entry name" value="DUF3760"/>
</dbReference>
<evidence type="ECO:0000313" key="2">
    <source>
        <dbReference type="Proteomes" id="UP001355207"/>
    </source>
</evidence>
<gene>
    <name evidence="1" type="ORF">L201_001486</name>
</gene>
<dbReference type="Pfam" id="PF12586">
    <property type="entry name" value="DUF3760"/>
    <property type="match status" value="1"/>
</dbReference>
<evidence type="ECO:0000313" key="1">
    <source>
        <dbReference type="EMBL" id="WWC86609.1"/>
    </source>
</evidence>
<organism evidence="1 2">
    <name type="scientific">Kwoniella dendrophila CBS 6074</name>
    <dbReference type="NCBI Taxonomy" id="1295534"/>
    <lineage>
        <taxon>Eukaryota</taxon>
        <taxon>Fungi</taxon>
        <taxon>Dikarya</taxon>
        <taxon>Basidiomycota</taxon>
        <taxon>Agaricomycotina</taxon>
        <taxon>Tremellomycetes</taxon>
        <taxon>Tremellales</taxon>
        <taxon>Cryptococcaceae</taxon>
        <taxon>Kwoniella</taxon>
    </lineage>
</organism>
<reference evidence="1 2" key="1">
    <citation type="submission" date="2024-01" db="EMBL/GenBank/DDBJ databases">
        <title>Comparative genomics of Cryptococcus and Kwoniella reveals pathogenesis evolution and contrasting modes of karyotype evolution via chromosome fusion or intercentromeric recombination.</title>
        <authorList>
            <person name="Coelho M.A."/>
            <person name="David-Palma M."/>
            <person name="Shea T."/>
            <person name="Bowers K."/>
            <person name="McGinley-Smith S."/>
            <person name="Mohammad A.W."/>
            <person name="Gnirke A."/>
            <person name="Yurkov A.M."/>
            <person name="Nowrousian M."/>
            <person name="Sun S."/>
            <person name="Cuomo C.A."/>
            <person name="Heitman J."/>
        </authorList>
    </citation>
    <scope>NUCLEOTIDE SEQUENCE [LARGE SCALE GENOMIC DNA]</scope>
    <source>
        <strain evidence="1 2">CBS 6074</strain>
    </source>
</reference>
<dbReference type="AlphaFoldDB" id="A0AAX4JMJ5"/>
<sequence length="247" mass="28506">MLTSNQALIDDYAAFQRLTPVHHLVLDYLSRYKPTTYILLSKYHYNKIIPEIYETITINLSTFQGLATSTPERTIKALRNTKTILLDSTSADIAKRVLRGQLPFPKTYKELFPNVKTVEFLKESFITKESITPIGNMMRSENIHIENTLWMQVRFPIQSLTFHLIGINTEELGTGSGREEEEALIFRLKCCLQAFQPHHLILQYDDYTSSNLLDELKEPISFSSSNNKMREVDIKLINISTKSTRNI</sequence>
<keyword evidence="2" id="KW-1185">Reference proteome</keyword>